<dbReference type="STRING" id="658057.SAMN04488032_1356"/>
<dbReference type="RefSeq" id="WP_085850870.1">
    <property type="nucleotide sequence ID" value="NZ_FWFW01000025.1"/>
</dbReference>
<organism evidence="1 2">
    <name type="scientific">Pacificibacter marinus</name>
    <dbReference type="NCBI Taxonomy" id="658057"/>
    <lineage>
        <taxon>Bacteria</taxon>
        <taxon>Pseudomonadati</taxon>
        <taxon>Pseudomonadota</taxon>
        <taxon>Alphaproteobacteria</taxon>
        <taxon>Rhodobacterales</taxon>
        <taxon>Roseobacteraceae</taxon>
        <taxon>Pacificibacter</taxon>
    </lineage>
</organism>
<dbReference type="AlphaFoldDB" id="A0A1Y5TY97"/>
<accession>A0A1Y5TY97</accession>
<name>A0A1Y5TY97_9RHOB</name>
<sequence>MVASLADPIIARIFGGVVINCNDTFGPASYDVHGLRFVFVPSAHDTATYALDVESRDTESPPFLVQHFESTNMPFFELWTRLEVIAKLLGYPVLELVKESRRLNLHDEDISIRRVDTPTHWIAVGRL</sequence>
<dbReference type="Proteomes" id="UP000193307">
    <property type="component" value="Unassembled WGS sequence"/>
</dbReference>
<protein>
    <submittedName>
        <fullName evidence="1">Uncharacterized protein</fullName>
    </submittedName>
</protein>
<reference evidence="1 2" key="1">
    <citation type="submission" date="2017-03" db="EMBL/GenBank/DDBJ databases">
        <authorList>
            <person name="Afonso C.L."/>
            <person name="Miller P.J."/>
            <person name="Scott M.A."/>
            <person name="Spackman E."/>
            <person name="Goraichik I."/>
            <person name="Dimitrov K.M."/>
            <person name="Suarez D.L."/>
            <person name="Swayne D.E."/>
        </authorList>
    </citation>
    <scope>NUCLEOTIDE SEQUENCE [LARGE SCALE GENOMIC DNA]</scope>
    <source>
        <strain evidence="1 2">CECT 7971</strain>
    </source>
</reference>
<evidence type="ECO:0000313" key="2">
    <source>
        <dbReference type="Proteomes" id="UP000193307"/>
    </source>
</evidence>
<dbReference type="EMBL" id="FWFW01000025">
    <property type="protein sequence ID" value="SLN71041.1"/>
    <property type="molecule type" value="Genomic_DNA"/>
</dbReference>
<proteinExistence type="predicted"/>
<evidence type="ECO:0000313" key="1">
    <source>
        <dbReference type="EMBL" id="SLN71041.1"/>
    </source>
</evidence>
<keyword evidence="2" id="KW-1185">Reference proteome</keyword>
<gene>
    <name evidence="1" type="ORF">PAM7971_03810</name>
</gene>